<comment type="similarity">
    <text evidence="2">Belongs to the methyl-accepting chemotaxis (MCP) protein family.</text>
</comment>
<dbReference type="Pfam" id="PF00672">
    <property type="entry name" value="HAMP"/>
    <property type="match status" value="1"/>
</dbReference>
<proteinExistence type="inferred from homology"/>
<evidence type="ECO:0000256" key="2">
    <source>
        <dbReference type="ARBA" id="ARBA00029447"/>
    </source>
</evidence>
<organism evidence="7 8">
    <name type="scientific">SAR324 cluster bacterium</name>
    <dbReference type="NCBI Taxonomy" id="2024889"/>
    <lineage>
        <taxon>Bacteria</taxon>
        <taxon>Deltaproteobacteria</taxon>
        <taxon>SAR324 cluster</taxon>
    </lineage>
</organism>
<evidence type="ECO:0000256" key="1">
    <source>
        <dbReference type="ARBA" id="ARBA00023224"/>
    </source>
</evidence>
<feature type="domain" description="Methyl-accepting transducer" evidence="5">
    <location>
        <begin position="406"/>
        <end position="642"/>
    </location>
</feature>
<accession>A0A2A4T3Y1</accession>
<dbReference type="SUPFAM" id="SSF58104">
    <property type="entry name" value="Methyl-accepting chemotaxis protein (MCP) signaling domain"/>
    <property type="match status" value="3"/>
</dbReference>
<dbReference type="PRINTS" id="PR00260">
    <property type="entry name" value="CHEMTRNSDUCR"/>
</dbReference>
<reference evidence="8" key="1">
    <citation type="submission" date="2017-08" db="EMBL/GenBank/DDBJ databases">
        <title>A dynamic microbial community with high functional redundancy inhabits the cold, oxic subseafloor aquifer.</title>
        <authorList>
            <person name="Tully B.J."/>
            <person name="Wheat C.G."/>
            <person name="Glazer B.T."/>
            <person name="Huber J.A."/>
        </authorList>
    </citation>
    <scope>NUCLEOTIDE SEQUENCE [LARGE SCALE GENOMIC DNA]</scope>
</reference>
<evidence type="ECO:0000259" key="6">
    <source>
        <dbReference type="PROSITE" id="PS50885"/>
    </source>
</evidence>
<dbReference type="SMART" id="SM00304">
    <property type="entry name" value="HAMP"/>
    <property type="match status" value="1"/>
</dbReference>
<dbReference type="AlphaFoldDB" id="A0A2A4T3Y1"/>
<evidence type="ECO:0000313" key="7">
    <source>
        <dbReference type="EMBL" id="PCI28238.1"/>
    </source>
</evidence>
<dbReference type="EMBL" id="NVSR01000038">
    <property type="protein sequence ID" value="PCI28238.1"/>
    <property type="molecule type" value="Genomic_DNA"/>
</dbReference>
<dbReference type="GO" id="GO:0016020">
    <property type="term" value="C:membrane"/>
    <property type="evidence" value="ECO:0007669"/>
    <property type="project" value="InterPro"/>
</dbReference>
<dbReference type="Gene3D" id="1.10.287.950">
    <property type="entry name" value="Methyl-accepting chemotaxis protein"/>
    <property type="match status" value="3"/>
</dbReference>
<keyword evidence="4" id="KW-1133">Transmembrane helix</keyword>
<dbReference type="GO" id="GO:0006935">
    <property type="term" value="P:chemotaxis"/>
    <property type="evidence" value="ECO:0007669"/>
    <property type="project" value="InterPro"/>
</dbReference>
<dbReference type="InterPro" id="IPR003660">
    <property type="entry name" value="HAMP_dom"/>
</dbReference>
<feature type="domain" description="HAMP" evidence="6">
    <location>
        <begin position="298"/>
        <end position="352"/>
    </location>
</feature>
<evidence type="ECO:0000259" key="5">
    <source>
        <dbReference type="PROSITE" id="PS50111"/>
    </source>
</evidence>
<dbReference type="GO" id="GO:0007165">
    <property type="term" value="P:signal transduction"/>
    <property type="evidence" value="ECO:0007669"/>
    <property type="project" value="UniProtKB-KW"/>
</dbReference>
<evidence type="ECO:0000313" key="8">
    <source>
        <dbReference type="Proteomes" id="UP000218113"/>
    </source>
</evidence>
<evidence type="ECO:0000256" key="3">
    <source>
        <dbReference type="PROSITE-ProRule" id="PRU00284"/>
    </source>
</evidence>
<dbReference type="CDD" id="cd06225">
    <property type="entry name" value="HAMP"/>
    <property type="match status" value="1"/>
</dbReference>
<gene>
    <name evidence="7" type="ORF">COB67_06900</name>
</gene>
<dbReference type="SMART" id="SM00283">
    <property type="entry name" value="MA"/>
    <property type="match status" value="1"/>
</dbReference>
<keyword evidence="1 3" id="KW-0807">Transducer</keyword>
<keyword evidence="4" id="KW-0472">Membrane</keyword>
<dbReference type="InterPro" id="IPR004089">
    <property type="entry name" value="MCPsignal_dom"/>
</dbReference>
<feature type="transmembrane region" description="Helical" evidence="4">
    <location>
        <begin position="271"/>
        <end position="295"/>
    </location>
</feature>
<dbReference type="PROSITE" id="PS50885">
    <property type="entry name" value="HAMP"/>
    <property type="match status" value="1"/>
</dbReference>
<dbReference type="PANTHER" id="PTHR32089:SF112">
    <property type="entry name" value="LYSOZYME-LIKE PROTEIN-RELATED"/>
    <property type="match status" value="1"/>
</dbReference>
<keyword evidence="4" id="KW-0812">Transmembrane</keyword>
<protein>
    <recommendedName>
        <fullName evidence="9">Methyl-accepting chemotaxis protein</fullName>
    </recommendedName>
</protein>
<dbReference type="PANTHER" id="PTHR32089">
    <property type="entry name" value="METHYL-ACCEPTING CHEMOTAXIS PROTEIN MCPB"/>
    <property type="match status" value="1"/>
</dbReference>
<sequence length="729" mass="80094">MMIEAQKMRSLKSKFLWINIPSAILALTVIFLITGYLLQDFKESIIHSQKEMLQREQDSYSQQVSRNFKELLKQNMWNSVLPDVAKSLRGRFPRIGNLASYMEQQKHIRRIVLQPDPYFIKGRVQSTIIYRLSTEGGDQVEMINFSCVQGNQQCLKQLSATAGPPFNSQVDAARRINKEWKKLEIDLAFQISSSLSLMTQYKQEGLIVDTQSIIKENPDRRDEDSTYAFPLSTGRITVYFSDQTIQPAILENQQQTERLIQESVESIEEKYLQILVIFAGVGALMIFLFIGAQIIQINYIINPIKAVALMIRDIAEGEGDLTKRLKITSNDEMGEIAHWLNLFLEKLHDIIANIVKHAEEQLRLSQQLSETSSQIASSSKRVKEQTSTVSLSSSTVTKNVNIVATSTQEISANLTSITNSVEQLSTNINTTAGTAQHVAANMLETNENIEQITSNIEKVSDSAKSTSQTLGEINSNTEEAVTLSNQASQEAQETLDTMNQLGVTAVKVGQIVSLIKNIASQTNMLALNATIEAASAGKSGKGFAVVANEVKDLSNQTAQANNEIAGQIKEIQKQISAAQSSSHNVNKRVTQVAKINRSTNAAMELQSKAAKDASLSIESIATISQQFSNNVSEASQGLEKISQAMDEASLIAHQSARNVSEGAKGIAEIAASSAEASTGVSEVDKELQGIQQAINKVDQGASHALQNTEMLSKMAEELQELVSAFKVKD</sequence>
<name>A0A2A4T3Y1_9DELT</name>
<dbReference type="Proteomes" id="UP000218113">
    <property type="component" value="Unassembled WGS sequence"/>
</dbReference>
<dbReference type="PROSITE" id="PS50111">
    <property type="entry name" value="CHEMOTAXIS_TRANSDUC_2"/>
    <property type="match status" value="1"/>
</dbReference>
<evidence type="ECO:0008006" key="9">
    <source>
        <dbReference type="Google" id="ProtNLM"/>
    </source>
</evidence>
<evidence type="ECO:0000256" key="4">
    <source>
        <dbReference type="SAM" id="Phobius"/>
    </source>
</evidence>
<comment type="caution">
    <text evidence="7">The sequence shown here is derived from an EMBL/GenBank/DDBJ whole genome shotgun (WGS) entry which is preliminary data.</text>
</comment>
<dbReference type="GO" id="GO:0004888">
    <property type="term" value="F:transmembrane signaling receptor activity"/>
    <property type="evidence" value="ECO:0007669"/>
    <property type="project" value="InterPro"/>
</dbReference>
<feature type="transmembrane region" description="Helical" evidence="4">
    <location>
        <begin position="16"/>
        <end position="38"/>
    </location>
</feature>
<dbReference type="InterPro" id="IPR004090">
    <property type="entry name" value="Chemotax_Me-accpt_rcpt"/>
</dbReference>
<dbReference type="Pfam" id="PF00015">
    <property type="entry name" value="MCPsignal"/>
    <property type="match status" value="1"/>
</dbReference>